<dbReference type="InterPro" id="IPR000719">
    <property type="entry name" value="Prot_kinase_dom"/>
</dbReference>
<dbReference type="PROSITE" id="PS50011">
    <property type="entry name" value="PROTEIN_KINASE_DOM"/>
    <property type="match status" value="1"/>
</dbReference>
<reference evidence="3 4" key="1">
    <citation type="submission" date="2018-06" db="EMBL/GenBank/DDBJ databases">
        <title>Genomic Encyclopedia of Type Strains, Phase IV (KMG-IV): sequencing the most valuable type-strain genomes for metagenomic binning, comparative biology and taxonomic classification.</title>
        <authorList>
            <person name="Goeker M."/>
        </authorList>
    </citation>
    <scope>NUCLEOTIDE SEQUENCE [LARGE SCALE GENOMIC DNA]</scope>
    <source>
        <strain evidence="3 4">DSM 15140</strain>
    </source>
</reference>
<dbReference type="EMBL" id="QNRI01000014">
    <property type="protein sequence ID" value="RBO92306.1"/>
    <property type="molecule type" value="Genomic_DNA"/>
</dbReference>
<proteinExistence type="predicted"/>
<keyword evidence="1" id="KW-0812">Transmembrane</keyword>
<protein>
    <submittedName>
        <fullName evidence="3">Serine/threonine-protein kinase</fullName>
    </submittedName>
</protein>
<dbReference type="PANTHER" id="PTHR24348">
    <property type="entry name" value="SERINE/THREONINE-PROTEIN KINASE UNC-51-RELATED"/>
    <property type="match status" value="1"/>
</dbReference>
<dbReference type="STRING" id="200904.GCA_900168775_02984"/>
<dbReference type="GO" id="GO:0005524">
    <property type="term" value="F:ATP binding"/>
    <property type="evidence" value="ECO:0007669"/>
    <property type="project" value="InterPro"/>
</dbReference>
<dbReference type="PANTHER" id="PTHR24348:SF68">
    <property type="entry name" value="SERINE_THREONINE-PROTEIN KINASE ATG1C"/>
    <property type="match status" value="1"/>
</dbReference>
<dbReference type="InterPro" id="IPR045269">
    <property type="entry name" value="Atg1-like"/>
</dbReference>
<evidence type="ECO:0000259" key="2">
    <source>
        <dbReference type="PROSITE" id="PS50011"/>
    </source>
</evidence>
<feature type="domain" description="Protein kinase" evidence="2">
    <location>
        <begin position="27"/>
        <end position="275"/>
    </location>
</feature>
<dbReference type="Proteomes" id="UP000252254">
    <property type="component" value="Unassembled WGS sequence"/>
</dbReference>
<evidence type="ECO:0000313" key="4">
    <source>
        <dbReference type="Proteomes" id="UP000252254"/>
    </source>
</evidence>
<keyword evidence="3" id="KW-0418">Kinase</keyword>
<dbReference type="RefSeq" id="WP_113870042.1">
    <property type="nucleotide sequence ID" value="NZ_BAABQN010000016.1"/>
</dbReference>
<accession>A0A366DQD6</accession>
<name>A0A366DQD6_9BACI</name>
<keyword evidence="1" id="KW-1133">Transmembrane helix</keyword>
<dbReference type="Gene3D" id="1.10.510.10">
    <property type="entry name" value="Transferase(Phosphotransferase) domain 1"/>
    <property type="match status" value="1"/>
</dbReference>
<keyword evidence="4" id="KW-1185">Reference proteome</keyword>
<sequence length="316" mass="36307">MSQISKKQDTSFVPGSTIQGKWNKQHYIVVRKLGKGAIGSVYLCKRQDGKQVALKISEKGASITTEVNVLKKLSKVQGKPLGPYLFDVDDFLQANGGRLSFYVMEYVNGKQLPRYLNEKGADWLGVFLLQLLADLERLHQHGWVFGDLKLDNVMVTGTPPRLRWIDVGGTTQIGRSIKEYTEFYDRGYWKLGSRIAEPSYDLFAVVMMALHCAYPKQFKRGEYPEQTLKRKLRHTRMLAAYQPCLEKAMKGYYRSSAQMQQELNQLITKRKISYLRAQPQTPRHKGKTDQVTLPLLETAVIGFISMLLFLIYYFFI</sequence>
<gene>
    <name evidence="3" type="ORF">DES48_1144</name>
</gene>
<comment type="caution">
    <text evidence="3">The sequence shown here is derived from an EMBL/GenBank/DDBJ whole genome shotgun (WGS) entry which is preliminary data.</text>
</comment>
<dbReference type="InterPro" id="IPR011009">
    <property type="entry name" value="Kinase-like_dom_sf"/>
</dbReference>
<evidence type="ECO:0000256" key="1">
    <source>
        <dbReference type="SAM" id="Phobius"/>
    </source>
</evidence>
<keyword evidence="3" id="KW-0808">Transferase</keyword>
<dbReference type="AlphaFoldDB" id="A0A366DQD6"/>
<organism evidence="3 4">
    <name type="scientific">Paraliobacillus ryukyuensis</name>
    <dbReference type="NCBI Taxonomy" id="200904"/>
    <lineage>
        <taxon>Bacteria</taxon>
        <taxon>Bacillati</taxon>
        <taxon>Bacillota</taxon>
        <taxon>Bacilli</taxon>
        <taxon>Bacillales</taxon>
        <taxon>Bacillaceae</taxon>
        <taxon>Paraliobacillus</taxon>
    </lineage>
</organism>
<feature type="transmembrane region" description="Helical" evidence="1">
    <location>
        <begin position="293"/>
        <end position="315"/>
    </location>
</feature>
<dbReference type="GO" id="GO:0005737">
    <property type="term" value="C:cytoplasm"/>
    <property type="evidence" value="ECO:0007669"/>
    <property type="project" value="TreeGrafter"/>
</dbReference>
<dbReference type="SMART" id="SM00220">
    <property type="entry name" value="S_TKc"/>
    <property type="match status" value="1"/>
</dbReference>
<evidence type="ECO:0000313" key="3">
    <source>
        <dbReference type="EMBL" id="RBO92306.1"/>
    </source>
</evidence>
<keyword evidence="1" id="KW-0472">Membrane</keyword>
<dbReference type="GO" id="GO:0004674">
    <property type="term" value="F:protein serine/threonine kinase activity"/>
    <property type="evidence" value="ECO:0007669"/>
    <property type="project" value="InterPro"/>
</dbReference>
<dbReference type="Pfam" id="PF00069">
    <property type="entry name" value="Pkinase"/>
    <property type="match status" value="1"/>
</dbReference>
<dbReference type="SUPFAM" id="SSF56112">
    <property type="entry name" value="Protein kinase-like (PK-like)"/>
    <property type="match status" value="1"/>
</dbReference>
<dbReference type="OrthoDB" id="583109at2"/>